<evidence type="ECO:0008006" key="3">
    <source>
        <dbReference type="Google" id="ProtNLM"/>
    </source>
</evidence>
<gene>
    <name evidence="1" type="ORF">C7H79_11105</name>
</gene>
<dbReference type="AlphaFoldDB" id="A0A2P7NTV3"/>
<dbReference type="EMBL" id="PXXU01000033">
    <property type="protein sequence ID" value="PSJ16903.1"/>
    <property type="molecule type" value="Genomic_DNA"/>
</dbReference>
<dbReference type="RefSeq" id="WP_106707339.1">
    <property type="nucleotide sequence ID" value="NZ_PXXU01000033.1"/>
</dbReference>
<dbReference type="SUPFAM" id="SSF47413">
    <property type="entry name" value="lambda repressor-like DNA-binding domains"/>
    <property type="match status" value="1"/>
</dbReference>
<proteinExistence type="predicted"/>
<dbReference type="Proteomes" id="UP000241912">
    <property type="component" value="Unassembled WGS sequence"/>
</dbReference>
<protein>
    <recommendedName>
        <fullName evidence="3">Helix-turn-helix domain-containing protein</fullName>
    </recommendedName>
</protein>
<reference evidence="1 2" key="1">
    <citation type="submission" date="2018-03" db="EMBL/GenBank/DDBJ databases">
        <title>Draft genome of Nitrosomonas supralitoralis APG5.</title>
        <authorList>
            <person name="Urakawa H."/>
            <person name="Lopez J.V."/>
        </authorList>
    </citation>
    <scope>NUCLEOTIDE SEQUENCE [LARGE SCALE GENOMIC DNA]</scope>
    <source>
        <strain evidence="1 2">APG5</strain>
    </source>
</reference>
<dbReference type="OrthoDB" id="6446140at2"/>
<comment type="caution">
    <text evidence="1">The sequence shown here is derived from an EMBL/GenBank/DDBJ whole genome shotgun (WGS) entry which is preliminary data.</text>
</comment>
<dbReference type="Gene3D" id="1.10.260.40">
    <property type="entry name" value="lambda repressor-like DNA-binding domains"/>
    <property type="match status" value="1"/>
</dbReference>
<sequence>MNLQAYLLEIDTNAGLARKLDVAPSLVSQWRNGTRPVPFERCPQIELVTGGLVTRKDLCPDTWHKLWPELAQKEQTDSEKAA</sequence>
<dbReference type="GO" id="GO:0003677">
    <property type="term" value="F:DNA binding"/>
    <property type="evidence" value="ECO:0007669"/>
    <property type="project" value="InterPro"/>
</dbReference>
<name>A0A2P7NTV3_9PROT</name>
<dbReference type="InterPro" id="IPR031856">
    <property type="entry name" value="YdaS_toxin-like"/>
</dbReference>
<keyword evidence="2" id="KW-1185">Reference proteome</keyword>
<organism evidence="1 2">
    <name type="scientific">Nitrosomonas supralitoralis</name>
    <dbReference type="NCBI Taxonomy" id="2116706"/>
    <lineage>
        <taxon>Bacteria</taxon>
        <taxon>Pseudomonadati</taxon>
        <taxon>Pseudomonadota</taxon>
        <taxon>Betaproteobacteria</taxon>
        <taxon>Nitrosomonadales</taxon>
        <taxon>Nitrosomonadaceae</taxon>
        <taxon>Nitrosomonas</taxon>
    </lineage>
</organism>
<evidence type="ECO:0000313" key="2">
    <source>
        <dbReference type="Proteomes" id="UP000241912"/>
    </source>
</evidence>
<accession>A0A2P7NTV3</accession>
<dbReference type="Pfam" id="PF15943">
    <property type="entry name" value="YdaS_toxin"/>
    <property type="match status" value="1"/>
</dbReference>
<dbReference type="InterPro" id="IPR010982">
    <property type="entry name" value="Lambda_DNA-bd_dom_sf"/>
</dbReference>
<evidence type="ECO:0000313" key="1">
    <source>
        <dbReference type="EMBL" id="PSJ16903.1"/>
    </source>
</evidence>